<dbReference type="Pfam" id="PF01408">
    <property type="entry name" value="GFO_IDH_MocA"/>
    <property type="match status" value="1"/>
</dbReference>
<comment type="caution">
    <text evidence="2">The sequence shown here is derived from an EMBL/GenBank/DDBJ whole genome shotgun (WGS) entry which is preliminary data.</text>
</comment>
<feature type="non-terminal residue" evidence="2">
    <location>
        <position position="202"/>
    </location>
</feature>
<dbReference type="Gene3D" id="3.30.360.10">
    <property type="entry name" value="Dihydrodipicolinate Reductase, domain 2"/>
    <property type="match status" value="1"/>
</dbReference>
<dbReference type="InterPro" id="IPR036291">
    <property type="entry name" value="NAD(P)-bd_dom_sf"/>
</dbReference>
<dbReference type="Gene3D" id="3.40.50.720">
    <property type="entry name" value="NAD(P)-binding Rossmann-like Domain"/>
    <property type="match status" value="1"/>
</dbReference>
<organism evidence="2">
    <name type="scientific">marine sediment metagenome</name>
    <dbReference type="NCBI Taxonomy" id="412755"/>
    <lineage>
        <taxon>unclassified sequences</taxon>
        <taxon>metagenomes</taxon>
        <taxon>ecological metagenomes</taxon>
    </lineage>
</organism>
<dbReference type="PANTHER" id="PTHR43377:SF1">
    <property type="entry name" value="BILIVERDIN REDUCTASE A"/>
    <property type="match status" value="1"/>
</dbReference>
<dbReference type="EMBL" id="BARS01022866">
    <property type="protein sequence ID" value="GAG04909.1"/>
    <property type="molecule type" value="Genomic_DNA"/>
</dbReference>
<dbReference type="PANTHER" id="PTHR43377">
    <property type="entry name" value="BILIVERDIN REDUCTASE A"/>
    <property type="match status" value="1"/>
</dbReference>
<protein>
    <recommendedName>
        <fullName evidence="1">Gfo/Idh/MocA-like oxidoreductase N-terminal domain-containing protein</fullName>
    </recommendedName>
</protein>
<name>X0UGQ0_9ZZZZ</name>
<reference evidence="2" key="1">
    <citation type="journal article" date="2014" name="Front. Microbiol.">
        <title>High frequency of phylogenetically diverse reductive dehalogenase-homologous genes in deep subseafloor sedimentary metagenomes.</title>
        <authorList>
            <person name="Kawai M."/>
            <person name="Futagami T."/>
            <person name="Toyoda A."/>
            <person name="Takaki Y."/>
            <person name="Nishi S."/>
            <person name="Hori S."/>
            <person name="Arai W."/>
            <person name="Tsubouchi T."/>
            <person name="Morono Y."/>
            <person name="Uchiyama I."/>
            <person name="Ito T."/>
            <person name="Fujiyama A."/>
            <person name="Inagaki F."/>
            <person name="Takami H."/>
        </authorList>
    </citation>
    <scope>NUCLEOTIDE SEQUENCE</scope>
    <source>
        <strain evidence="2">Expedition CK06-06</strain>
    </source>
</reference>
<accession>X0UGQ0</accession>
<evidence type="ECO:0000259" key="1">
    <source>
        <dbReference type="Pfam" id="PF01408"/>
    </source>
</evidence>
<evidence type="ECO:0000313" key="2">
    <source>
        <dbReference type="EMBL" id="GAG04909.1"/>
    </source>
</evidence>
<dbReference type="InterPro" id="IPR000683">
    <property type="entry name" value="Gfo/Idh/MocA-like_OxRdtase_N"/>
</dbReference>
<dbReference type="SUPFAM" id="SSF51735">
    <property type="entry name" value="NAD(P)-binding Rossmann-fold domains"/>
    <property type="match status" value="1"/>
</dbReference>
<sequence>MNKYNIIILGCGSIGSTKPNKYDSPDTEAILTWAHAFYNLKEKYDISLCFIDSELKKANKAKEKWGGKAYPDLEEFNKDNRNNEKRIFVVAVPTQKHFKVLSKVLKFKPDLVIAEKPFTDHFEDAKTIRRLYFKKNVPLLIDYIRRFDPITRAVKNAIDLGILGKIQQCRIIYNRGFKREASHALDLMCFFLGEYETGIILD</sequence>
<proteinExistence type="predicted"/>
<feature type="domain" description="Gfo/Idh/MocA-like oxidoreductase N-terminal" evidence="1">
    <location>
        <begin position="5"/>
        <end position="141"/>
    </location>
</feature>
<gene>
    <name evidence="2" type="ORF">S01H1_36489</name>
</gene>
<dbReference type="AlphaFoldDB" id="X0UGQ0"/>
<dbReference type="InterPro" id="IPR051450">
    <property type="entry name" value="Gfo/Idh/MocA_Oxidoreductases"/>
</dbReference>
<dbReference type="GO" id="GO:0000166">
    <property type="term" value="F:nucleotide binding"/>
    <property type="evidence" value="ECO:0007669"/>
    <property type="project" value="InterPro"/>
</dbReference>